<feature type="transmembrane region" description="Helical" evidence="1">
    <location>
        <begin position="41"/>
        <end position="63"/>
    </location>
</feature>
<dbReference type="Proteomes" id="UP001165079">
    <property type="component" value="Unassembled WGS sequence"/>
</dbReference>
<feature type="transmembrane region" description="Helical" evidence="1">
    <location>
        <begin position="83"/>
        <end position="106"/>
    </location>
</feature>
<dbReference type="AlphaFoldDB" id="A0A9W6SFU9"/>
<feature type="transmembrane region" description="Helical" evidence="1">
    <location>
        <begin position="200"/>
        <end position="224"/>
    </location>
</feature>
<reference evidence="2" key="1">
    <citation type="submission" date="2023-03" db="EMBL/GenBank/DDBJ databases">
        <title>Actinorhabdospora filicis NBRC 111898.</title>
        <authorList>
            <person name="Ichikawa N."/>
            <person name="Sato H."/>
            <person name="Tonouchi N."/>
        </authorList>
    </citation>
    <scope>NUCLEOTIDE SEQUENCE</scope>
    <source>
        <strain evidence="2">NBRC 111898</strain>
    </source>
</reference>
<evidence type="ECO:0000313" key="3">
    <source>
        <dbReference type="Proteomes" id="UP001165079"/>
    </source>
</evidence>
<name>A0A9W6SFU9_9ACTN</name>
<dbReference type="Pfam" id="PF04657">
    <property type="entry name" value="DMT_YdcZ"/>
    <property type="match status" value="2"/>
</dbReference>
<feature type="transmembrane region" description="Helical" evidence="1">
    <location>
        <begin position="141"/>
        <end position="160"/>
    </location>
</feature>
<dbReference type="RefSeq" id="WP_285660481.1">
    <property type="nucleotide sequence ID" value="NZ_BSTX01000001.1"/>
</dbReference>
<evidence type="ECO:0000256" key="1">
    <source>
        <dbReference type="SAM" id="Phobius"/>
    </source>
</evidence>
<keyword evidence="1" id="KW-1133">Transmembrane helix</keyword>
<dbReference type="EMBL" id="BSTX01000001">
    <property type="protein sequence ID" value="GLZ75237.1"/>
    <property type="molecule type" value="Genomic_DNA"/>
</dbReference>
<dbReference type="InterPro" id="IPR006750">
    <property type="entry name" value="YdcZ"/>
</dbReference>
<evidence type="ECO:0000313" key="2">
    <source>
        <dbReference type="EMBL" id="GLZ75237.1"/>
    </source>
</evidence>
<organism evidence="2 3">
    <name type="scientific">Actinorhabdospora filicis</name>
    <dbReference type="NCBI Taxonomy" id="1785913"/>
    <lineage>
        <taxon>Bacteria</taxon>
        <taxon>Bacillati</taxon>
        <taxon>Actinomycetota</taxon>
        <taxon>Actinomycetes</taxon>
        <taxon>Micromonosporales</taxon>
        <taxon>Micromonosporaceae</taxon>
        <taxon>Actinorhabdospora</taxon>
    </lineage>
</organism>
<feature type="transmembrane region" description="Helical" evidence="1">
    <location>
        <begin position="291"/>
        <end position="307"/>
    </location>
</feature>
<keyword evidence="3" id="KW-1185">Reference proteome</keyword>
<accession>A0A9W6SFU9</accession>
<dbReference type="GO" id="GO:0005886">
    <property type="term" value="C:plasma membrane"/>
    <property type="evidence" value="ECO:0007669"/>
    <property type="project" value="TreeGrafter"/>
</dbReference>
<gene>
    <name evidence="2" type="ORF">Afil01_00440</name>
</gene>
<dbReference type="PANTHER" id="PTHR34821">
    <property type="entry name" value="INNER MEMBRANE PROTEIN YDCZ"/>
    <property type="match status" value="1"/>
</dbReference>
<feature type="transmembrane region" description="Helical" evidence="1">
    <location>
        <begin position="167"/>
        <end position="188"/>
    </location>
</feature>
<evidence type="ECO:0008006" key="4">
    <source>
        <dbReference type="Google" id="ProtNLM"/>
    </source>
</evidence>
<feature type="transmembrane region" description="Helical" evidence="1">
    <location>
        <begin position="236"/>
        <end position="256"/>
    </location>
</feature>
<protein>
    <recommendedName>
        <fullName evidence="4">Transporter family-2 protein</fullName>
    </recommendedName>
</protein>
<keyword evidence="1" id="KW-0812">Transmembrane</keyword>
<proteinExistence type="predicted"/>
<keyword evidence="1" id="KW-0472">Membrane</keyword>
<dbReference type="PANTHER" id="PTHR34821:SF2">
    <property type="entry name" value="INNER MEMBRANE PROTEIN YDCZ"/>
    <property type="match status" value="1"/>
</dbReference>
<sequence length="316" mass="31728">MDTVTTPRKSTPALAAIGFAVIAGVAGAAQSAVNATLGQRVGSPLSAALISNLCGGLLLAVIITAVPEVRRGIGRIRRSPQPWWIYCGGVFGALFLFTGALTVPLIGVALFTVGQVCGQTGGGLLADRTGLGPAGRRPVTAFRVLGTLLAITAVIVAGVGRGFDGDAAWWLLPLVAVMGVGLAVQGAVNGRLTLTAGQPFATSVVNFLAGTSAILVVFIPLRLAGTIPWNGLPSEPWLYVGGLMGPFVVVCSVLAINSVGVLRAGLGVLAGQLTGALALDLARTGAAPSPWILAGVAITAGAVWVSGRTKRVVGEG</sequence>
<comment type="caution">
    <text evidence="2">The sequence shown here is derived from an EMBL/GenBank/DDBJ whole genome shotgun (WGS) entry which is preliminary data.</text>
</comment>